<dbReference type="EMBL" id="SWKV01000066">
    <property type="protein sequence ID" value="KAF3034578.1"/>
    <property type="molecule type" value="Genomic_DNA"/>
</dbReference>
<evidence type="ECO:0000256" key="13">
    <source>
        <dbReference type="RuleBase" id="RU361211"/>
    </source>
</evidence>
<feature type="compositionally biased region" description="Acidic residues" evidence="14">
    <location>
        <begin position="816"/>
        <end position="825"/>
    </location>
</feature>
<dbReference type="InterPro" id="IPR036388">
    <property type="entry name" value="WH-like_DNA-bd_sf"/>
</dbReference>
<feature type="region of interest" description="Disordered" evidence="14">
    <location>
        <begin position="410"/>
        <end position="441"/>
    </location>
</feature>
<keyword evidence="6" id="KW-0863">Zinc-finger</keyword>
<dbReference type="FunFam" id="3.40.630.30:FF:000001">
    <property type="entry name" value="Histone acetyltransferase"/>
    <property type="match status" value="1"/>
</dbReference>
<dbReference type="GO" id="GO:0008270">
    <property type="term" value="F:zinc ion binding"/>
    <property type="evidence" value="ECO:0007669"/>
    <property type="project" value="UniProtKB-KW"/>
</dbReference>
<dbReference type="FunFam" id="3.30.60.60:FF:000001">
    <property type="entry name" value="Histone acetyltransferase"/>
    <property type="match status" value="1"/>
</dbReference>
<dbReference type="Proteomes" id="UP000758155">
    <property type="component" value="Unassembled WGS sequence"/>
</dbReference>
<feature type="compositionally biased region" description="Low complexity" evidence="14">
    <location>
        <begin position="261"/>
        <end position="275"/>
    </location>
</feature>
<dbReference type="Gene3D" id="3.30.60.60">
    <property type="entry name" value="N-acetyl transferase-like"/>
    <property type="match status" value="1"/>
</dbReference>
<dbReference type="Pfam" id="PF17772">
    <property type="entry name" value="zf-MYST"/>
    <property type="match status" value="1"/>
</dbReference>
<feature type="compositionally biased region" description="Basic and acidic residues" evidence="14">
    <location>
        <begin position="173"/>
        <end position="184"/>
    </location>
</feature>
<feature type="active site" description="Proton donor/acceptor" evidence="12">
    <location>
        <position position="651"/>
    </location>
</feature>
<dbReference type="GO" id="GO:0003682">
    <property type="term" value="F:chromatin binding"/>
    <property type="evidence" value="ECO:0007669"/>
    <property type="project" value="TreeGrafter"/>
</dbReference>
<proteinExistence type="inferred from homology"/>
<dbReference type="GO" id="GO:0031507">
    <property type="term" value="P:heterochromatin formation"/>
    <property type="evidence" value="ECO:0007669"/>
    <property type="project" value="UniProtKB-ARBA"/>
</dbReference>
<sequence length="1036" mass="115159">MAEPGRLVGQTAPSAEPEDIDADGEYEMDDVPYEHEPAAVETPDADADGHTTDAEGSEVDAEGEEVDDDDVEAVGAVKVRASASSDEEDDDNDPDVAMESESDAKTFSDDDESESSEEEEEVQYQDESEEEADSGAAKSDPNACTPDVGPDNGMVFHLACIQNNVHQEEDNEEKQKRKSSESITRRRLSSVPRIARDLLPSVRGVDPSGHSIFKELILPDDAPEGTRSLRKRKASHEEEVAAPAPSRMSRKKRRPSEVSKSEAAPSIAPSSPGPSLRNAVTDGDTDGDAEHNETDGEGARLRSSRARRSTKPQRKDKRPLAWIEESQGLSLIMAFHLNNEKVQKIVTQKPKKKVLTLEQERQERRRERDRERRERNRRAREAARESPEVAQYPSVQHHFTAPFTLGLVEKEDESKSKPYGGVLSEADADTSKTYPSQADRKRFEDARVKAEEAWKEKQAALYAHHEPVKPSKQAAAASKIKCVNFGGYEIETWHAAPYPEEYSKNRVLYICEFCLKYMNSDYVAWRHKLKCPAKHPPGDEIYRDGKYSFFEVDGRKNPVYCQNLCLLAKLFLGSKTLYYDVEPFLFYVMTENNDYGCHFVGYFSKEKRPSSLNNVSCILVLPIHMRKGYGQYLIEFSYLLTRVEKKTGSPEKPLSDMGLVSYRKYWRLLLCQELLAQKGPISVAAISERTGMTPDDIVSALEGLRALVRDPITKRYAFRLDINYFKSYIEKCQAAGNPTIKPECLVWTPYVMGRFGQYEDGPALQTVQQRDEVEEEDKPDPEEGVQIDAAVAKTNGTPLEETGPTMNEADPGPDVPLDDAVDEDSTAPPGTGADTPLANGSMIALAGSAITNNGPAIPPTRYEIFPPIPGAAAQKRRPGRPFGARRRTSTPNRVRSTPLAIHTEPVSRMQQLSPIRPRRDSPSRNGARTPATISVRRTRSRLGESVTNGDDLEEGGEVKAVVTNGRRVINNGNRGKGKVMPVEEEQEEQDEVEDVDADGDADGDYDEDEDAEGEPDEEIDVDAEGEEDDDIIMGEA</sequence>
<comment type="function">
    <text evidence="11">Catalytic component of the NuA4 histone acetyltransferase (HAT) complex which is involved in epigenetic transcriptional activation of selected genes principally by acetylation of nucleosomal histones H4, H3, H2B, H2A and H2A variant H2A.Z. Acetylates histone H4 to form H4K5ac, H4K8ac, H4K12ac and H4K16ac, histone H3 to form H3K14ac, and histone H2A to form H2AK4ac and H2AK7ac. The NuA4 complex is involved in the DNA damage response and is required for chromosome segregation. The NuA4 complex plays a direct role in repair of DNA double-strand breaks (DSBs) through homologous recombination. Recruitment to promoters depends on H3K4me. Also acetylates non-histone proteins. In addition to protein acetyltransferase, can use different acyl-CoA substrates, such as 2-hydroxyisobutanoyl-CoA (2-hydroxyisobutyryl-CoA) or (2E)-butenoyl-CoA (crotonyl-CoA), and is able to mediate protein 2-hydroxyisobutyrylation and crotonylation, respectively.</text>
</comment>
<reference evidence="16" key="1">
    <citation type="submission" date="2019-04" db="EMBL/GenBank/DDBJ databases">
        <title>Sequencing of skin fungus with MAO and IRED activity.</title>
        <authorList>
            <person name="Marsaioli A.J."/>
            <person name="Bonatto J.M.C."/>
            <person name="Reis Junior O."/>
        </authorList>
    </citation>
    <scope>NUCLEOTIDE SEQUENCE</scope>
    <source>
        <strain evidence="16">28M1</strain>
    </source>
</reference>
<feature type="region of interest" description="Disordered" evidence="14">
    <location>
        <begin position="766"/>
        <end position="839"/>
    </location>
</feature>
<feature type="compositionally biased region" description="Basic residues" evidence="14">
    <location>
        <begin position="302"/>
        <end position="317"/>
    </location>
</feature>
<comment type="caution">
    <text evidence="16">The sequence shown here is derived from an EMBL/GenBank/DDBJ whole genome shotgun (WGS) entry which is preliminary data.</text>
</comment>
<dbReference type="Pfam" id="PF01853">
    <property type="entry name" value="MOZ_SAS"/>
    <property type="match status" value="1"/>
</dbReference>
<evidence type="ECO:0000256" key="9">
    <source>
        <dbReference type="ARBA" id="ARBA00022990"/>
    </source>
</evidence>
<evidence type="ECO:0000256" key="6">
    <source>
        <dbReference type="ARBA" id="ARBA00022771"/>
    </source>
</evidence>
<dbReference type="PANTHER" id="PTHR10615:SF161">
    <property type="entry name" value="HISTONE ACETYLTRANSFERASE KAT7"/>
    <property type="match status" value="1"/>
</dbReference>
<keyword evidence="5" id="KW-0479">Metal-binding</keyword>
<feature type="region of interest" description="Disordered" evidence="14">
    <location>
        <begin position="968"/>
        <end position="1036"/>
    </location>
</feature>
<feature type="compositionally biased region" description="Low complexity" evidence="14">
    <location>
        <begin position="73"/>
        <end position="84"/>
    </location>
</feature>
<evidence type="ECO:0000256" key="3">
    <source>
        <dbReference type="ARBA" id="ARBA00013184"/>
    </source>
</evidence>
<dbReference type="GO" id="GO:0006357">
    <property type="term" value="P:regulation of transcription by RNA polymerase II"/>
    <property type="evidence" value="ECO:0007669"/>
    <property type="project" value="TreeGrafter"/>
</dbReference>
<evidence type="ECO:0000256" key="1">
    <source>
        <dbReference type="ARBA" id="ARBA00004123"/>
    </source>
</evidence>
<organism evidence="16 17">
    <name type="scientific">Didymella heteroderae</name>
    <dbReference type="NCBI Taxonomy" id="1769908"/>
    <lineage>
        <taxon>Eukaryota</taxon>
        <taxon>Fungi</taxon>
        <taxon>Dikarya</taxon>
        <taxon>Ascomycota</taxon>
        <taxon>Pezizomycotina</taxon>
        <taxon>Dothideomycetes</taxon>
        <taxon>Pleosporomycetidae</taxon>
        <taxon>Pleosporales</taxon>
        <taxon>Pleosporineae</taxon>
        <taxon>Didymellaceae</taxon>
        <taxon>Didymella</taxon>
    </lineage>
</organism>
<dbReference type="InterPro" id="IPR016181">
    <property type="entry name" value="Acyl_CoA_acyltransferase"/>
</dbReference>
<feature type="compositionally biased region" description="Acidic residues" evidence="14">
    <location>
        <begin position="55"/>
        <end position="72"/>
    </location>
</feature>
<dbReference type="EC" id="2.3.1.48" evidence="3 13"/>
<dbReference type="InterPro" id="IPR002717">
    <property type="entry name" value="HAT_MYST-type"/>
</dbReference>
<dbReference type="OrthoDB" id="787137at2759"/>
<dbReference type="InterPro" id="IPR050603">
    <property type="entry name" value="MYST_HAT"/>
</dbReference>
<dbReference type="GO" id="GO:0003712">
    <property type="term" value="F:transcription coregulator activity"/>
    <property type="evidence" value="ECO:0007669"/>
    <property type="project" value="TreeGrafter"/>
</dbReference>
<feature type="compositionally biased region" description="Basic and acidic residues" evidence="14">
    <location>
        <begin position="288"/>
        <end position="300"/>
    </location>
</feature>
<feature type="compositionally biased region" description="Basic and acidic residues" evidence="14">
    <location>
        <begin position="358"/>
        <end position="387"/>
    </location>
</feature>
<evidence type="ECO:0000256" key="10">
    <source>
        <dbReference type="ARBA" id="ARBA00023242"/>
    </source>
</evidence>
<evidence type="ECO:0000256" key="2">
    <source>
        <dbReference type="ARBA" id="ARBA00010107"/>
    </source>
</evidence>
<feature type="domain" description="MYST-type HAT" evidence="15">
    <location>
        <begin position="475"/>
        <end position="749"/>
    </location>
</feature>
<name>A0A9P4WK98_9PLEO</name>
<dbReference type="SUPFAM" id="SSF55729">
    <property type="entry name" value="Acyl-CoA N-acyltransferases (Nat)"/>
    <property type="match status" value="1"/>
</dbReference>
<evidence type="ECO:0000256" key="4">
    <source>
        <dbReference type="ARBA" id="ARBA00022679"/>
    </source>
</evidence>
<evidence type="ECO:0000256" key="7">
    <source>
        <dbReference type="ARBA" id="ARBA00022833"/>
    </source>
</evidence>
<dbReference type="PROSITE" id="PS51726">
    <property type="entry name" value="MYST_HAT"/>
    <property type="match status" value="1"/>
</dbReference>
<dbReference type="GO" id="GO:1990467">
    <property type="term" value="C:NuA3a histone acetyltransferase complex"/>
    <property type="evidence" value="ECO:0007669"/>
    <property type="project" value="TreeGrafter"/>
</dbReference>
<dbReference type="PANTHER" id="PTHR10615">
    <property type="entry name" value="HISTONE ACETYLTRANSFERASE"/>
    <property type="match status" value="1"/>
</dbReference>
<feature type="compositionally biased region" description="Acidic residues" evidence="14">
    <location>
        <begin position="85"/>
        <end position="101"/>
    </location>
</feature>
<keyword evidence="7" id="KW-0862">Zinc</keyword>
<evidence type="ECO:0000313" key="16">
    <source>
        <dbReference type="EMBL" id="KAF3034578.1"/>
    </source>
</evidence>
<dbReference type="GO" id="GO:0004402">
    <property type="term" value="F:histone acetyltransferase activity"/>
    <property type="evidence" value="ECO:0007669"/>
    <property type="project" value="InterPro"/>
</dbReference>
<feature type="region of interest" description="Disordered" evidence="14">
    <location>
        <begin position="343"/>
        <end position="391"/>
    </location>
</feature>
<comment type="subcellular location">
    <subcellularLocation>
        <location evidence="1 13">Nucleus</location>
    </subcellularLocation>
</comment>
<dbReference type="Gene3D" id="3.40.630.30">
    <property type="match status" value="1"/>
</dbReference>
<evidence type="ECO:0000256" key="11">
    <source>
        <dbReference type="ARBA" id="ARBA00045805"/>
    </source>
</evidence>
<feature type="region of interest" description="Disordered" evidence="14">
    <location>
        <begin position="870"/>
        <end position="954"/>
    </location>
</feature>
<gene>
    <name evidence="16" type="ORF">E8E12_001336</name>
</gene>
<feature type="compositionally biased region" description="Acidic residues" evidence="14">
    <location>
        <begin position="109"/>
        <end position="133"/>
    </location>
</feature>
<dbReference type="AlphaFoldDB" id="A0A9P4WK98"/>
<comment type="similarity">
    <text evidence="2 13">Belongs to the MYST (SAS/MOZ) family.</text>
</comment>
<protein>
    <recommendedName>
        <fullName evidence="3 13">Histone acetyltransferase</fullName>
        <ecNumber evidence="3 13">2.3.1.48</ecNumber>
    </recommendedName>
</protein>
<keyword evidence="4" id="KW-0808">Transferase</keyword>
<keyword evidence="17" id="KW-1185">Reference proteome</keyword>
<evidence type="ECO:0000256" key="12">
    <source>
        <dbReference type="PIRSR" id="PIRSR602717-51"/>
    </source>
</evidence>
<accession>A0A9P4WK98</accession>
<dbReference type="Gene3D" id="1.10.10.10">
    <property type="entry name" value="Winged helix-like DNA-binding domain superfamily/Winged helix DNA-binding domain"/>
    <property type="match status" value="1"/>
</dbReference>
<feature type="compositionally biased region" description="Basic residues" evidence="14">
    <location>
        <begin position="874"/>
        <end position="888"/>
    </location>
</feature>
<feature type="compositionally biased region" description="Acidic residues" evidence="14">
    <location>
        <begin position="16"/>
        <end position="31"/>
    </location>
</feature>
<keyword evidence="10 13" id="KW-0539">Nucleus</keyword>
<evidence type="ECO:0000259" key="15">
    <source>
        <dbReference type="PROSITE" id="PS51726"/>
    </source>
</evidence>
<dbReference type="InterPro" id="IPR040706">
    <property type="entry name" value="Zf-MYST"/>
</dbReference>
<evidence type="ECO:0000256" key="14">
    <source>
        <dbReference type="SAM" id="MobiDB-lite"/>
    </source>
</evidence>
<evidence type="ECO:0000256" key="8">
    <source>
        <dbReference type="ARBA" id="ARBA00022853"/>
    </source>
</evidence>
<evidence type="ECO:0000256" key="5">
    <source>
        <dbReference type="ARBA" id="ARBA00022723"/>
    </source>
</evidence>
<feature type="compositionally biased region" description="Acidic residues" evidence="14">
    <location>
        <begin position="982"/>
        <end position="1036"/>
    </location>
</feature>
<comment type="catalytic activity">
    <reaction evidence="13">
        <text>L-lysyl-[protein] + acetyl-CoA = N(6)-acetyl-L-lysyl-[protein] + CoA + H(+)</text>
        <dbReference type="Rhea" id="RHEA:45948"/>
        <dbReference type="Rhea" id="RHEA-COMP:9752"/>
        <dbReference type="Rhea" id="RHEA-COMP:10731"/>
        <dbReference type="ChEBI" id="CHEBI:15378"/>
        <dbReference type="ChEBI" id="CHEBI:29969"/>
        <dbReference type="ChEBI" id="CHEBI:57287"/>
        <dbReference type="ChEBI" id="CHEBI:57288"/>
        <dbReference type="ChEBI" id="CHEBI:61930"/>
        <dbReference type="EC" id="2.3.1.48"/>
    </reaction>
</comment>
<keyword evidence="8" id="KW-0156">Chromatin regulator</keyword>
<feature type="compositionally biased region" description="Acidic residues" evidence="14">
    <location>
        <begin position="772"/>
        <end position="785"/>
    </location>
</feature>
<feature type="region of interest" description="Disordered" evidence="14">
    <location>
        <begin position="1"/>
        <end position="322"/>
    </location>
</feature>
<dbReference type="GO" id="GO:0005634">
    <property type="term" value="C:nucleus"/>
    <property type="evidence" value="ECO:0007669"/>
    <property type="project" value="UniProtKB-SubCell"/>
</dbReference>
<evidence type="ECO:0000313" key="17">
    <source>
        <dbReference type="Proteomes" id="UP000758155"/>
    </source>
</evidence>
<keyword evidence="9" id="KW-0007">Acetylation</keyword>